<name>A0ABQ9FXM5_TEGGR</name>
<dbReference type="EMBL" id="JARBDR010000018">
    <property type="protein sequence ID" value="KAJ8321983.1"/>
    <property type="molecule type" value="Genomic_DNA"/>
</dbReference>
<dbReference type="PROSITE" id="PS50102">
    <property type="entry name" value="RRM"/>
    <property type="match status" value="1"/>
</dbReference>
<dbReference type="InterPro" id="IPR012677">
    <property type="entry name" value="Nucleotide-bd_a/b_plait_sf"/>
</dbReference>
<evidence type="ECO:0000256" key="3">
    <source>
        <dbReference type="SAM" id="MobiDB-lite"/>
    </source>
</evidence>
<organism evidence="5 7">
    <name type="scientific">Tegillarca granosa</name>
    <name type="common">Malaysian cockle</name>
    <name type="synonym">Anadara granosa</name>
    <dbReference type="NCBI Taxonomy" id="220873"/>
    <lineage>
        <taxon>Eukaryota</taxon>
        <taxon>Metazoa</taxon>
        <taxon>Spiralia</taxon>
        <taxon>Lophotrochozoa</taxon>
        <taxon>Mollusca</taxon>
        <taxon>Bivalvia</taxon>
        <taxon>Autobranchia</taxon>
        <taxon>Pteriomorphia</taxon>
        <taxon>Arcoida</taxon>
        <taxon>Arcoidea</taxon>
        <taxon>Arcidae</taxon>
        <taxon>Tegillarca</taxon>
    </lineage>
</organism>
<reference evidence="5 7" key="1">
    <citation type="submission" date="2022-12" db="EMBL/GenBank/DDBJ databases">
        <title>Chromosome-level genome of Tegillarca granosa.</title>
        <authorList>
            <person name="Kim J."/>
        </authorList>
    </citation>
    <scope>NUCLEOTIDE SEQUENCE [LARGE SCALE GENOMIC DNA]</scope>
    <source>
        <strain evidence="5">Teg-2019</strain>
        <tissue evidence="5">Adductor muscle</tissue>
    </source>
</reference>
<evidence type="ECO:0000313" key="6">
    <source>
        <dbReference type="EMBL" id="KAJ8321983.1"/>
    </source>
</evidence>
<feature type="compositionally biased region" description="Basic residues" evidence="3">
    <location>
        <begin position="421"/>
        <end position="433"/>
    </location>
</feature>
<accession>A0ABQ9FXM5</accession>
<feature type="compositionally biased region" description="Basic and acidic residues" evidence="3">
    <location>
        <begin position="561"/>
        <end position="578"/>
    </location>
</feature>
<feature type="compositionally biased region" description="Acidic residues" evidence="3">
    <location>
        <begin position="439"/>
        <end position="448"/>
    </location>
</feature>
<proteinExistence type="predicted"/>
<feature type="domain" description="RRM" evidence="4">
    <location>
        <begin position="492"/>
        <end position="565"/>
    </location>
</feature>
<gene>
    <name evidence="5" type="ORF">KUTeg_000452</name>
    <name evidence="6" type="ORF">KUTeg_000454</name>
</gene>
<dbReference type="InterPro" id="IPR024185">
    <property type="entry name" value="FTHF_cligase-like_sf"/>
</dbReference>
<dbReference type="SUPFAM" id="SSF54928">
    <property type="entry name" value="RNA-binding domain, RBD"/>
    <property type="match status" value="1"/>
</dbReference>
<comment type="caution">
    <text evidence="5">The sequence shown here is derived from an EMBL/GenBank/DDBJ whole genome shotgun (WGS) entry which is preliminary data.</text>
</comment>
<dbReference type="InterPro" id="IPR000504">
    <property type="entry name" value="RRM_dom"/>
</dbReference>
<keyword evidence="2" id="KW-0694">RNA-binding</keyword>
<evidence type="ECO:0000259" key="4">
    <source>
        <dbReference type="PROSITE" id="PS50102"/>
    </source>
</evidence>
<protein>
    <recommendedName>
        <fullName evidence="1">Methenyltetrahydrofolate synthase domain-containing protein</fullName>
    </recommendedName>
</protein>
<keyword evidence="7" id="KW-1185">Reference proteome</keyword>
<dbReference type="PANTHER" id="PTHR13017">
    <property type="entry name" value="5-FORMYLTETRAHYDROFOLATE CYCLO-LIGASE-RELATED"/>
    <property type="match status" value="1"/>
</dbReference>
<dbReference type="Pfam" id="PF01812">
    <property type="entry name" value="5-FTHF_cyc-lig"/>
    <property type="match status" value="1"/>
</dbReference>
<feature type="compositionally biased region" description="Polar residues" evidence="3">
    <location>
        <begin position="588"/>
        <end position="601"/>
    </location>
</feature>
<evidence type="ECO:0000313" key="5">
    <source>
        <dbReference type="EMBL" id="KAJ8321981.1"/>
    </source>
</evidence>
<dbReference type="Gene3D" id="3.40.50.10420">
    <property type="entry name" value="NagB/RpiA/CoA transferase-like"/>
    <property type="match status" value="1"/>
</dbReference>
<dbReference type="SUPFAM" id="SSF100950">
    <property type="entry name" value="NagB/RpiA/CoA transferase-like"/>
    <property type="match status" value="1"/>
</dbReference>
<feature type="region of interest" description="Disordered" evidence="3">
    <location>
        <begin position="276"/>
        <end position="494"/>
    </location>
</feature>
<dbReference type="Gene3D" id="3.30.70.330">
    <property type="match status" value="1"/>
</dbReference>
<evidence type="ECO:0000256" key="1">
    <source>
        <dbReference type="ARBA" id="ARBA00015518"/>
    </source>
</evidence>
<feature type="compositionally biased region" description="Basic residues" evidence="3">
    <location>
        <begin position="317"/>
        <end position="331"/>
    </location>
</feature>
<dbReference type="InterPro" id="IPR037171">
    <property type="entry name" value="NagB/RpiA_transferase-like"/>
</dbReference>
<dbReference type="EMBL" id="JARBDR010000018">
    <property type="protein sequence ID" value="KAJ8321981.1"/>
    <property type="molecule type" value="Genomic_DNA"/>
</dbReference>
<evidence type="ECO:0000313" key="7">
    <source>
        <dbReference type="Proteomes" id="UP001217089"/>
    </source>
</evidence>
<evidence type="ECO:0000256" key="2">
    <source>
        <dbReference type="PROSITE-ProRule" id="PRU00176"/>
    </source>
</evidence>
<feature type="compositionally biased region" description="Basic residues" evidence="3">
    <location>
        <begin position="370"/>
        <end position="386"/>
    </location>
</feature>
<dbReference type="InterPro" id="IPR035979">
    <property type="entry name" value="RBD_domain_sf"/>
</dbReference>
<dbReference type="Proteomes" id="UP001217089">
    <property type="component" value="Unassembled WGS sequence"/>
</dbReference>
<dbReference type="PANTHER" id="PTHR13017:SF0">
    <property type="entry name" value="METHENYLTETRAHYDROFOLATE SYNTHASE DOMAIN-CONTAINING PROTEIN"/>
    <property type="match status" value="1"/>
</dbReference>
<dbReference type="InterPro" id="IPR002698">
    <property type="entry name" value="FTHF_cligase"/>
</dbReference>
<feature type="compositionally biased region" description="Basic and acidic residues" evidence="3">
    <location>
        <begin position="332"/>
        <end position="351"/>
    </location>
</feature>
<sequence length="601" mass="69081">MKGRPSDNLSKMPLTPIEKLPDQSVKEMGEGELTKAAIRQTVWKYLESNNLVKFPRPVYRRIPNFESIMYMCIYSFLQGAAAAGEKAATLDEFKNAKVIKINPDKPQENSRFLTLEAEKTLLVPTPRLRDGLFNKINPPAGCGKDVLRTCATAQGVREHSSPISLDDTINVDLVIVGSVAVSKTGLRIGKGEGFADMEFAMMRCMKAVNENTVVITTVHDCQIIDIPESLMEAHDLTVDYIVTETQIIKCNRTRPKPEGIIWSKITPEKVRQVPILRVMREKDKEAGKDTTLKDGREESDLPEREENEHEDGENRRPYRRRPYQYRRRFRRYRDSRSKEDGENEAGGDHGDVNGAKSESGNEEGQDKPKGRPRRQFFRRRRFRRRRNENSQGGGESDEHGENRDESDEGRLDNENQENRPPRRRQRFRRQPRQRRNDSGENEGEGENQENERPRDNRRRRPKNRSQSEGNESGNENQENRRRRPFRPRKSMPTIFFGSLPRSLRVSELKSKVRENDINPLRVIWNGGQGHAFFQFQNNSEMEAALESLKDFEIKGRKLRIEVANRSRPRGDNSDKEGSANDQPEEVAAQSQAIANNGENAS</sequence>
<feature type="compositionally biased region" description="Basic and acidic residues" evidence="3">
    <location>
        <begin position="278"/>
        <end position="316"/>
    </location>
</feature>
<feature type="compositionally biased region" description="Basic and acidic residues" evidence="3">
    <location>
        <begin position="396"/>
        <end position="420"/>
    </location>
</feature>
<feature type="compositionally biased region" description="Basic residues" evidence="3">
    <location>
        <begin position="480"/>
        <end position="489"/>
    </location>
</feature>
<dbReference type="SMART" id="SM00360">
    <property type="entry name" value="RRM"/>
    <property type="match status" value="1"/>
</dbReference>
<feature type="region of interest" description="Disordered" evidence="3">
    <location>
        <begin position="561"/>
        <end position="601"/>
    </location>
</feature>
<feature type="compositionally biased region" description="Low complexity" evidence="3">
    <location>
        <begin position="464"/>
        <end position="476"/>
    </location>
</feature>